<sequence>MTKFSLIAGIAGATLFASGAAAQYVPGSEIVGQTVQVETNGVVNNVTFEPGGTARISTPSGNVVPASWTANAGQLCLSTGGAQECFPYNQPFQAGQPITATSSCGATSRWLANATNQPPAPQQQQAGERG</sequence>
<gene>
    <name evidence="3" type="ORF">GGQ97_001758</name>
</gene>
<dbReference type="RefSeq" id="WP_168068849.1">
    <property type="nucleotide sequence ID" value="NZ_JAATJC010000001.1"/>
</dbReference>
<evidence type="ECO:0000256" key="2">
    <source>
        <dbReference type="SAM" id="SignalP"/>
    </source>
</evidence>
<dbReference type="Proteomes" id="UP000558192">
    <property type="component" value="Unassembled WGS sequence"/>
</dbReference>
<evidence type="ECO:0000313" key="3">
    <source>
        <dbReference type="EMBL" id="NJC05965.1"/>
    </source>
</evidence>
<evidence type="ECO:0000313" key="4">
    <source>
        <dbReference type="Proteomes" id="UP000558192"/>
    </source>
</evidence>
<dbReference type="AlphaFoldDB" id="A0A7X5Y8S0"/>
<keyword evidence="4" id="KW-1185">Reference proteome</keyword>
<feature type="signal peptide" evidence="2">
    <location>
        <begin position="1"/>
        <end position="22"/>
    </location>
</feature>
<protein>
    <submittedName>
        <fullName evidence="3">Uncharacterized protein</fullName>
    </submittedName>
</protein>
<evidence type="ECO:0000256" key="1">
    <source>
        <dbReference type="SAM" id="MobiDB-lite"/>
    </source>
</evidence>
<feature type="chain" id="PRO_5030578848" evidence="2">
    <location>
        <begin position="23"/>
        <end position="130"/>
    </location>
</feature>
<organism evidence="3 4">
    <name type="scientific">Sphingomonas kaistensis</name>
    <dbReference type="NCBI Taxonomy" id="298708"/>
    <lineage>
        <taxon>Bacteria</taxon>
        <taxon>Pseudomonadati</taxon>
        <taxon>Pseudomonadota</taxon>
        <taxon>Alphaproteobacteria</taxon>
        <taxon>Sphingomonadales</taxon>
        <taxon>Sphingomonadaceae</taxon>
        <taxon>Sphingomonas</taxon>
    </lineage>
</organism>
<proteinExistence type="predicted"/>
<comment type="caution">
    <text evidence="3">The sequence shown here is derived from an EMBL/GenBank/DDBJ whole genome shotgun (WGS) entry which is preliminary data.</text>
</comment>
<accession>A0A7X5Y8S0</accession>
<dbReference type="EMBL" id="JAATJC010000001">
    <property type="protein sequence ID" value="NJC05965.1"/>
    <property type="molecule type" value="Genomic_DNA"/>
</dbReference>
<feature type="region of interest" description="Disordered" evidence="1">
    <location>
        <begin position="110"/>
        <end position="130"/>
    </location>
</feature>
<name>A0A7X5Y8S0_9SPHN</name>
<keyword evidence="2" id="KW-0732">Signal</keyword>
<reference evidence="3 4" key="1">
    <citation type="submission" date="2020-03" db="EMBL/GenBank/DDBJ databases">
        <title>Genomic Encyclopedia of Type Strains, Phase IV (KMG-IV): sequencing the most valuable type-strain genomes for metagenomic binning, comparative biology and taxonomic classification.</title>
        <authorList>
            <person name="Goeker M."/>
        </authorList>
    </citation>
    <scope>NUCLEOTIDE SEQUENCE [LARGE SCALE GENOMIC DNA]</scope>
    <source>
        <strain evidence="3 4">DSM 16846</strain>
    </source>
</reference>